<comment type="cofactor">
    <cofactor evidence="7">
        <name>thiamine diphosphate</name>
        <dbReference type="ChEBI" id="CHEBI:58937"/>
    </cofactor>
    <text evidence="7">Binds 1 thiamine pyrophosphate per subunit.</text>
</comment>
<comment type="subunit">
    <text evidence="7">Homodimer.</text>
</comment>
<feature type="domain" description="Thiamine pyrophosphate enzyme N-terminal TPP-binding" evidence="9">
    <location>
        <begin position="15"/>
        <end position="128"/>
    </location>
</feature>
<keyword evidence="3 7" id="KW-0479">Metal-binding</keyword>
<keyword evidence="6 7" id="KW-0464">Manganese</keyword>
<dbReference type="InterPro" id="IPR004433">
    <property type="entry name" value="MenaQ_synth_MenD"/>
</dbReference>
<dbReference type="Pfam" id="PF02776">
    <property type="entry name" value="TPP_enzyme_N"/>
    <property type="match status" value="1"/>
</dbReference>
<keyword evidence="1 7" id="KW-0474">Menaquinone biosynthesis</keyword>
<dbReference type="EC" id="2.2.1.9" evidence="7"/>
<dbReference type="NCBIfam" id="TIGR00173">
    <property type="entry name" value="menD"/>
    <property type="match status" value="1"/>
</dbReference>
<accession>A0A1M4T549</accession>
<dbReference type="EMBL" id="FQUS01000001">
    <property type="protein sequence ID" value="SHE39521.1"/>
    <property type="molecule type" value="Genomic_DNA"/>
</dbReference>
<evidence type="ECO:0000256" key="6">
    <source>
        <dbReference type="ARBA" id="ARBA00023211"/>
    </source>
</evidence>
<feature type="domain" description="Thiamine pyrophosphate enzyme TPP-binding" evidence="8">
    <location>
        <begin position="434"/>
        <end position="550"/>
    </location>
</feature>
<dbReference type="PANTHER" id="PTHR42916:SF1">
    <property type="entry name" value="PROTEIN PHYLLO, CHLOROPLASTIC"/>
    <property type="match status" value="1"/>
</dbReference>
<dbReference type="HAMAP" id="MF_01659">
    <property type="entry name" value="MenD"/>
    <property type="match status" value="1"/>
</dbReference>
<comment type="similarity">
    <text evidence="7">Belongs to the TPP enzyme family. MenD subfamily.</text>
</comment>
<evidence type="ECO:0000259" key="9">
    <source>
        <dbReference type="Pfam" id="PF02776"/>
    </source>
</evidence>
<dbReference type="GO" id="GO:0000287">
    <property type="term" value="F:magnesium ion binding"/>
    <property type="evidence" value="ECO:0007669"/>
    <property type="project" value="UniProtKB-UniRule"/>
</dbReference>
<dbReference type="CDD" id="cd07037">
    <property type="entry name" value="TPP_PYR_MenD"/>
    <property type="match status" value="1"/>
</dbReference>
<comment type="cofactor">
    <cofactor evidence="7">
        <name>Mg(2+)</name>
        <dbReference type="ChEBI" id="CHEBI:18420"/>
    </cofactor>
    <cofactor evidence="7">
        <name>Mn(2+)</name>
        <dbReference type="ChEBI" id="CHEBI:29035"/>
    </cofactor>
</comment>
<gene>
    <name evidence="7" type="primary">menD</name>
    <name evidence="10" type="ORF">SAMN05443144_101209</name>
</gene>
<dbReference type="GO" id="GO:0030976">
    <property type="term" value="F:thiamine pyrophosphate binding"/>
    <property type="evidence" value="ECO:0007669"/>
    <property type="project" value="UniProtKB-UniRule"/>
</dbReference>
<dbReference type="Pfam" id="PF02775">
    <property type="entry name" value="TPP_enzyme_C"/>
    <property type="match status" value="1"/>
</dbReference>
<keyword evidence="2 7" id="KW-0808">Transferase</keyword>
<dbReference type="Gene3D" id="3.40.50.1220">
    <property type="entry name" value="TPP-binding domain"/>
    <property type="match status" value="1"/>
</dbReference>
<dbReference type="SUPFAM" id="SSF52467">
    <property type="entry name" value="DHS-like NAD/FAD-binding domain"/>
    <property type="match status" value="1"/>
</dbReference>
<evidence type="ECO:0000256" key="3">
    <source>
        <dbReference type="ARBA" id="ARBA00022723"/>
    </source>
</evidence>
<dbReference type="STRING" id="1194090.SAMN05443144_101209"/>
<evidence type="ECO:0000256" key="5">
    <source>
        <dbReference type="ARBA" id="ARBA00023052"/>
    </source>
</evidence>
<evidence type="ECO:0000256" key="7">
    <source>
        <dbReference type="HAMAP-Rule" id="MF_01659"/>
    </source>
</evidence>
<dbReference type="AlphaFoldDB" id="A0A1M4T549"/>
<keyword evidence="4 7" id="KW-0460">Magnesium</keyword>
<dbReference type="GO" id="GO:0009234">
    <property type="term" value="P:menaquinone biosynthetic process"/>
    <property type="evidence" value="ECO:0007669"/>
    <property type="project" value="UniProtKB-UniRule"/>
</dbReference>
<dbReference type="Proteomes" id="UP000184041">
    <property type="component" value="Unassembled WGS sequence"/>
</dbReference>
<dbReference type="UniPathway" id="UPA01057">
    <property type="reaction ID" value="UER00164"/>
</dbReference>
<comment type="catalytic activity">
    <reaction evidence="7">
        <text>isochorismate + 2-oxoglutarate + H(+) = 5-enolpyruvoyl-6-hydroxy-2-succinyl-cyclohex-3-ene-1-carboxylate + CO2</text>
        <dbReference type="Rhea" id="RHEA:25593"/>
        <dbReference type="ChEBI" id="CHEBI:15378"/>
        <dbReference type="ChEBI" id="CHEBI:16526"/>
        <dbReference type="ChEBI" id="CHEBI:16810"/>
        <dbReference type="ChEBI" id="CHEBI:29780"/>
        <dbReference type="ChEBI" id="CHEBI:58818"/>
        <dbReference type="EC" id="2.2.1.9"/>
    </reaction>
</comment>
<comment type="function">
    <text evidence="7">Catalyzes the thiamine diphosphate-dependent decarboxylation of 2-oxoglutarate and the subsequent addition of the resulting succinic semialdehyde-thiamine pyrophosphate anion to isochorismate to yield 2-succinyl-5-enolpyruvyl-6-hydroxy-3-cyclohexene-1-carboxylate (SEPHCHC).</text>
</comment>
<dbReference type="RefSeq" id="WP_073058952.1">
    <property type="nucleotide sequence ID" value="NZ_FQUS01000001.1"/>
</dbReference>
<evidence type="ECO:0000313" key="10">
    <source>
        <dbReference type="EMBL" id="SHE39521.1"/>
    </source>
</evidence>
<dbReference type="CDD" id="cd02009">
    <property type="entry name" value="TPP_SHCHC_synthase"/>
    <property type="match status" value="1"/>
</dbReference>
<comment type="pathway">
    <text evidence="7">Quinol/quinone metabolism; 1,4-dihydroxy-2-naphthoate biosynthesis; 1,4-dihydroxy-2-naphthoate from chorismate: step 2/7.</text>
</comment>
<organism evidence="10 11">
    <name type="scientific">Fodinibius roseus</name>
    <dbReference type="NCBI Taxonomy" id="1194090"/>
    <lineage>
        <taxon>Bacteria</taxon>
        <taxon>Pseudomonadati</taxon>
        <taxon>Balneolota</taxon>
        <taxon>Balneolia</taxon>
        <taxon>Balneolales</taxon>
        <taxon>Balneolaceae</taxon>
        <taxon>Fodinibius</taxon>
    </lineage>
</organism>
<dbReference type="Gene3D" id="3.40.50.970">
    <property type="match status" value="2"/>
</dbReference>
<keyword evidence="5 7" id="KW-0786">Thiamine pyrophosphate</keyword>
<protein>
    <recommendedName>
        <fullName evidence="7">2-succinyl-5-enolpyruvyl-6-hydroxy-3-cyclohexene-1-carboxylate synthase</fullName>
        <shortName evidence="7">SEPHCHC synthase</shortName>
        <ecNumber evidence="7">2.2.1.9</ecNumber>
    </recommendedName>
    <alternativeName>
        <fullName evidence="7">Menaquinone biosynthesis protein MenD</fullName>
    </alternativeName>
</protein>
<dbReference type="GO" id="GO:0070204">
    <property type="term" value="F:2-succinyl-5-enolpyruvyl-6-hydroxy-3-cyclohexene-1-carboxylic-acid synthase activity"/>
    <property type="evidence" value="ECO:0007669"/>
    <property type="project" value="UniProtKB-UniRule"/>
</dbReference>
<dbReference type="SUPFAM" id="SSF52518">
    <property type="entry name" value="Thiamin diphosphate-binding fold (THDP-binding)"/>
    <property type="match status" value="2"/>
</dbReference>
<name>A0A1M4T549_9BACT</name>
<dbReference type="PIRSF" id="PIRSF004983">
    <property type="entry name" value="MenD"/>
    <property type="match status" value="1"/>
</dbReference>
<evidence type="ECO:0000256" key="1">
    <source>
        <dbReference type="ARBA" id="ARBA00022428"/>
    </source>
</evidence>
<evidence type="ECO:0000259" key="8">
    <source>
        <dbReference type="Pfam" id="PF02775"/>
    </source>
</evidence>
<dbReference type="GO" id="GO:0030145">
    <property type="term" value="F:manganese ion binding"/>
    <property type="evidence" value="ECO:0007669"/>
    <property type="project" value="UniProtKB-UniRule"/>
</dbReference>
<evidence type="ECO:0000256" key="2">
    <source>
        <dbReference type="ARBA" id="ARBA00022679"/>
    </source>
</evidence>
<dbReference type="InterPro" id="IPR029061">
    <property type="entry name" value="THDP-binding"/>
</dbReference>
<dbReference type="InterPro" id="IPR012001">
    <property type="entry name" value="Thiamin_PyroP_enz_TPP-bd_dom"/>
</dbReference>
<dbReference type="InterPro" id="IPR029035">
    <property type="entry name" value="DHS-like_NAD/FAD-binding_dom"/>
</dbReference>
<reference evidence="10 11" key="1">
    <citation type="submission" date="2016-11" db="EMBL/GenBank/DDBJ databases">
        <authorList>
            <person name="Jaros S."/>
            <person name="Januszkiewicz K."/>
            <person name="Wedrychowicz H."/>
        </authorList>
    </citation>
    <scope>NUCLEOTIDE SEQUENCE [LARGE SCALE GENOMIC DNA]</scope>
    <source>
        <strain evidence="10 11">DSM 21986</strain>
    </source>
</reference>
<dbReference type="InterPro" id="IPR011766">
    <property type="entry name" value="TPP_enzyme_TPP-bd"/>
</dbReference>
<proteinExistence type="inferred from homology"/>
<keyword evidence="11" id="KW-1185">Reference proteome</keyword>
<sequence length="569" mass="62814">MKTDIAVQNIPFYWATIFFRRLLKAGVRHVIISPGSRSTPLTMAAAAQSRLRKQVILDERSAAFTALGVGKATGHPAVLVCTSGTATANYFPAVIEARQSGVPMILATADRPPHLRSTGANQAIDQLKLFGGYPVFFHEVGEPGLGDDDLKRLAMLSRQAVGLSQQKRGPVHLNFPFRKPLEPEPGFVKKISDENSDKPLSGNSEWRQDGSFHLSDKIQQAMRSARRPLIVVGPTAPGDDTGSIAGLAKKLNAPVLTESTMPDQQHVSHGFAIFLRNKHVREQLQPDLLLRFGFQPTAKSLEKALGDWQPGHHLHFASTSDWQDATFSESEHLPWGGRPLSLGGLPDSGGDSWLKKWKRQELLAEEHLQVAMNGPEALTDGHIYHHLLPQCPDDHFVAVSNSFPARDVQLFGGRVTRHPLLLNRGASGIDGVTSTAMGISLGIDRPGVLVTGDLAFLHDANALLNRETVTQDLTVIVINNVGGSIFRMLPIEQHDTYFENYFETPQSADVQRLAASFHIPCHRIQTLEQIRQFDLKQWQKQHRGLSVIECRTNADASMELRKTCWSYSP</sequence>
<dbReference type="UniPathway" id="UPA00079"/>
<comment type="pathway">
    <text evidence="7">Quinol/quinone metabolism; menaquinone biosynthesis.</text>
</comment>
<evidence type="ECO:0000313" key="11">
    <source>
        <dbReference type="Proteomes" id="UP000184041"/>
    </source>
</evidence>
<evidence type="ECO:0000256" key="4">
    <source>
        <dbReference type="ARBA" id="ARBA00022842"/>
    </source>
</evidence>
<dbReference type="PANTHER" id="PTHR42916">
    <property type="entry name" value="2-SUCCINYL-5-ENOLPYRUVYL-6-HYDROXY-3-CYCLOHEXENE-1-CARBOXYLATE SYNTHASE"/>
    <property type="match status" value="1"/>
</dbReference>
<dbReference type="OrthoDB" id="9791859at2"/>